<protein>
    <recommendedName>
        <fullName evidence="5">AAA+ ATPase domain-containing protein</fullName>
    </recommendedName>
</protein>
<evidence type="ECO:0000259" key="5">
    <source>
        <dbReference type="SMART" id="SM00382"/>
    </source>
</evidence>
<evidence type="ECO:0000313" key="7">
    <source>
        <dbReference type="Proteomes" id="UP000653493"/>
    </source>
</evidence>
<evidence type="ECO:0000256" key="3">
    <source>
        <dbReference type="ARBA" id="ARBA00022840"/>
    </source>
</evidence>
<dbReference type="Pfam" id="PF17866">
    <property type="entry name" value="AAA_lid_6"/>
    <property type="match status" value="2"/>
</dbReference>
<dbReference type="FunFam" id="3.40.50.300:FF:000216">
    <property type="entry name" value="Type VII secretion ATPase EccA"/>
    <property type="match status" value="2"/>
</dbReference>
<dbReference type="PRINTS" id="PR00819">
    <property type="entry name" value="CBXCFQXSUPER"/>
</dbReference>
<dbReference type="PANTHER" id="PTHR43392">
    <property type="entry name" value="AAA-TYPE ATPASE FAMILY PROTEIN / ANKYRIN REPEAT FAMILY PROTEIN"/>
    <property type="match status" value="1"/>
</dbReference>
<dbReference type="PANTHER" id="PTHR43392:SF2">
    <property type="entry name" value="AAA-TYPE ATPASE FAMILY PROTEIN _ ANKYRIN REPEAT FAMILY PROTEIN"/>
    <property type="match status" value="1"/>
</dbReference>
<comment type="similarity">
    <text evidence="1">Belongs to the CbxX/CfxQ family.</text>
</comment>
<dbReference type="CDD" id="cd00009">
    <property type="entry name" value="AAA"/>
    <property type="match status" value="1"/>
</dbReference>
<dbReference type="InterPro" id="IPR027417">
    <property type="entry name" value="P-loop_NTPase"/>
</dbReference>
<name>A0A918GLK4_STRGD</name>
<dbReference type="Gene3D" id="2.160.20.10">
    <property type="entry name" value="Single-stranded right-handed beta-helix, Pectin lyase-like"/>
    <property type="match status" value="3"/>
</dbReference>
<dbReference type="Gene3D" id="1.10.8.60">
    <property type="match status" value="2"/>
</dbReference>
<organism evidence="6 7">
    <name type="scientific">Streptomyces griseoviridis</name>
    <dbReference type="NCBI Taxonomy" id="45398"/>
    <lineage>
        <taxon>Bacteria</taxon>
        <taxon>Bacillati</taxon>
        <taxon>Actinomycetota</taxon>
        <taxon>Actinomycetes</taxon>
        <taxon>Kitasatosporales</taxon>
        <taxon>Streptomycetaceae</taxon>
        <taxon>Streptomyces</taxon>
    </lineage>
</organism>
<dbReference type="SUPFAM" id="SSF52540">
    <property type="entry name" value="P-loop containing nucleoside triphosphate hydrolases"/>
    <property type="match status" value="2"/>
</dbReference>
<dbReference type="InterPro" id="IPR050773">
    <property type="entry name" value="CbxX/CfxQ_RuBisCO_ESX"/>
</dbReference>
<keyword evidence="7" id="KW-1185">Reference proteome</keyword>
<feature type="domain" description="AAA+ ATPase" evidence="5">
    <location>
        <begin position="597"/>
        <end position="738"/>
    </location>
</feature>
<dbReference type="Pfam" id="PF13229">
    <property type="entry name" value="Beta_helix"/>
    <property type="match status" value="2"/>
</dbReference>
<dbReference type="GO" id="GO:0016887">
    <property type="term" value="F:ATP hydrolysis activity"/>
    <property type="evidence" value="ECO:0007669"/>
    <property type="project" value="InterPro"/>
</dbReference>
<dbReference type="AlphaFoldDB" id="A0A918GLK4"/>
<dbReference type="InterPro" id="IPR003593">
    <property type="entry name" value="AAA+_ATPase"/>
</dbReference>
<comment type="caution">
    <text evidence="6">The sequence shown here is derived from an EMBL/GenBank/DDBJ whole genome shotgun (WGS) entry which is preliminary data.</text>
</comment>
<dbReference type="Pfam" id="PF00004">
    <property type="entry name" value="AAA"/>
    <property type="match status" value="2"/>
</dbReference>
<dbReference type="InterPro" id="IPR012334">
    <property type="entry name" value="Pectin_lyas_fold"/>
</dbReference>
<gene>
    <name evidence="6" type="ORF">GCM10010238_34060</name>
</gene>
<reference evidence="6" key="1">
    <citation type="journal article" date="2014" name="Int. J. Syst. Evol. Microbiol.">
        <title>Complete genome sequence of Corynebacterium casei LMG S-19264T (=DSM 44701T), isolated from a smear-ripened cheese.</title>
        <authorList>
            <consortium name="US DOE Joint Genome Institute (JGI-PGF)"/>
            <person name="Walter F."/>
            <person name="Albersmeier A."/>
            <person name="Kalinowski J."/>
            <person name="Ruckert C."/>
        </authorList>
    </citation>
    <scope>NUCLEOTIDE SEQUENCE</scope>
    <source>
        <strain evidence="6">JCM 4234</strain>
    </source>
</reference>
<evidence type="ECO:0000256" key="2">
    <source>
        <dbReference type="ARBA" id="ARBA00022741"/>
    </source>
</evidence>
<dbReference type="Proteomes" id="UP000653493">
    <property type="component" value="Unassembled WGS sequence"/>
</dbReference>
<dbReference type="SUPFAM" id="SSF51126">
    <property type="entry name" value="Pectin lyase-like"/>
    <property type="match status" value="2"/>
</dbReference>
<feature type="region of interest" description="Disordered" evidence="4">
    <location>
        <begin position="1082"/>
        <end position="1110"/>
    </location>
</feature>
<dbReference type="InterPro" id="IPR011050">
    <property type="entry name" value="Pectin_lyase_fold/virulence"/>
</dbReference>
<dbReference type="Gene3D" id="3.40.50.300">
    <property type="entry name" value="P-loop containing nucleotide triphosphate hydrolases"/>
    <property type="match status" value="2"/>
</dbReference>
<feature type="compositionally biased region" description="Gly residues" evidence="4">
    <location>
        <begin position="1101"/>
        <end position="1110"/>
    </location>
</feature>
<dbReference type="InterPro" id="IPR039448">
    <property type="entry name" value="Beta_helix"/>
</dbReference>
<accession>A0A918GLK4</accession>
<feature type="region of interest" description="Disordered" evidence="4">
    <location>
        <begin position="501"/>
        <end position="557"/>
    </location>
</feature>
<dbReference type="InterPro" id="IPR006626">
    <property type="entry name" value="PbH1"/>
</dbReference>
<proteinExistence type="inferred from homology"/>
<dbReference type="InterPro" id="IPR003959">
    <property type="entry name" value="ATPase_AAA_core"/>
</dbReference>
<dbReference type="SMART" id="SM00710">
    <property type="entry name" value="PbH1"/>
    <property type="match status" value="12"/>
</dbReference>
<dbReference type="SMART" id="SM00382">
    <property type="entry name" value="AAA"/>
    <property type="match status" value="2"/>
</dbReference>
<dbReference type="GO" id="GO:0005524">
    <property type="term" value="F:ATP binding"/>
    <property type="evidence" value="ECO:0007669"/>
    <property type="project" value="UniProtKB-KW"/>
</dbReference>
<keyword evidence="2" id="KW-0547">Nucleotide-binding</keyword>
<reference evidence="6" key="2">
    <citation type="submission" date="2020-09" db="EMBL/GenBank/DDBJ databases">
        <authorList>
            <person name="Sun Q."/>
            <person name="Ohkuma M."/>
        </authorList>
    </citation>
    <scope>NUCLEOTIDE SEQUENCE</scope>
    <source>
        <strain evidence="6">JCM 4234</strain>
    </source>
</reference>
<evidence type="ECO:0000313" key="6">
    <source>
        <dbReference type="EMBL" id="GGS41667.1"/>
    </source>
</evidence>
<evidence type="ECO:0000256" key="1">
    <source>
        <dbReference type="ARBA" id="ARBA00010378"/>
    </source>
</evidence>
<dbReference type="EMBL" id="BMSL01000008">
    <property type="protein sequence ID" value="GGS41667.1"/>
    <property type="molecule type" value="Genomic_DNA"/>
</dbReference>
<feature type="domain" description="AAA+ ATPase" evidence="5">
    <location>
        <begin position="880"/>
        <end position="1020"/>
    </location>
</feature>
<evidence type="ECO:0000256" key="4">
    <source>
        <dbReference type="SAM" id="MobiDB-lite"/>
    </source>
</evidence>
<keyword evidence="3" id="KW-0067">ATP-binding</keyword>
<dbReference type="InterPro" id="IPR000641">
    <property type="entry name" value="CbxX/CfxQ"/>
</dbReference>
<sequence>MSRQLIVVDPAGGSPYRTLTAALAEARAGALVRVRPGRYPENLVLARPVTLAAYEPDGTVEIAPGDGSAVQVLAEAVKLSGLLLTGSDEEAPVVDVPRGQAELAGCEVRGAAWTAVLVRETGSVAVRECRVSNPEGAGIVDLSARPSVVVDCALSDFGSSAVVLGEEAETTVRGCRIDDARGNGILANGRARGTVEDCVVSRTVKPGVAVEGDATTAVRRTTARDCVIGFYVASAGAPRLTDCVAERAATQGVLTGGTGAAELTGLRVRDSGGQGVALLDRSRAVLTDCDVEGSGAAGLHAGDRAAPVVRRTRVRGGGAEGVVLDGSGTARLERLEVAGPAGHGVVVAGSADPVLRRTEVTGSGGNGVEVRDEGRGRWEELRVEGAGGHGVRIAGRARTAFRAATVRGGTGTGFVVGDGGTAELIDCAAQDAGGDGLALDGEAELTAVRVRLLRSAGHGALVAGDATAALTECVLSDGAGDGLRVTGPGPVRAVGCTVTGNRGAGLRQTDPGGSLAADRLTAHGNGEPDVLGGGRADGARPRGAHGGPDDGGPSADPLARLDALVGLKGVKDQVATLVNVNRLARRRREMGLPVPATVRHLVFAGPPGTGKTTVARLYGSILASLGVLRSGHLVEVARADLVARVVGGTALKTTEVFQRALGGVLFVDEAYTLTSGGGTGGPDFGREAVDTLVKLMEDHRDDVVVIAAGYSAPMTDFLASNPGLASRFSRTVEFENYGDDELVTIVRRLCERDRFRLREDTERALAVHFARLPRDETFGNAREARKVFEEMIDRQAYRLAGTPEATEDELVLLVPEDVGEHAAAAVGAGPGGGARPVAGLLAELTGLVGLAEAKAQVRDVVNLLSAGERRRAAGLPVSSVGHHLVFAGPPGTGKTSVARLYGQLLGALGVLPRGQLVEVSRADLVGRYVGHTAQLTREAFQRARGGVLFVDEAYALTPEGGAPSDYGREAVDTLLKLMEDHREDTAVVVAGYEAEMGRFLASNPGLASRFPRTVRFAAYEAAELVEIVLRTCARDGYTCPPATVDALLRHFEGVERGPGFGNARYARTVLETMVTRQAGRLSELPDAGPDELRALLPEDVPGGGTADSAG</sequence>
<dbReference type="InterPro" id="IPR041627">
    <property type="entry name" value="AAA_lid_6"/>
</dbReference>